<dbReference type="GO" id="GO:0009001">
    <property type="term" value="F:serine O-acetyltransferase activity"/>
    <property type="evidence" value="ECO:0007669"/>
    <property type="project" value="UniProtKB-EC"/>
</dbReference>
<evidence type="ECO:0000256" key="1">
    <source>
        <dbReference type="ARBA" id="ARBA00004876"/>
    </source>
</evidence>
<dbReference type="SMART" id="SM00971">
    <property type="entry name" value="SATase_N"/>
    <property type="match status" value="1"/>
</dbReference>
<evidence type="ECO:0000256" key="9">
    <source>
        <dbReference type="ARBA" id="ARBA00049486"/>
    </source>
</evidence>
<evidence type="ECO:0000256" key="4">
    <source>
        <dbReference type="ARBA" id="ARBA00018522"/>
    </source>
</evidence>
<sequence>MMSEDIWGAICTELEESSETVGISLRNAYVKECNSLAEALICLLSDKLSDDILNRDALYKILNSIFKGRSQKMASLFRKDLYTFYNRDYACRNYSEVLFFFRGFQALEAYRFSHELYRSGDKLTAKWLQNRIFEKYAMDIHPAAVIGKGLVIDHGIGVVIGETCRIEDNVFIFHNVTLGGTGKTGGDRHPKISSNVVIGAGASVLGNIVIGKNANIAAGAVVLNDVPENTTMVGIPARPKGQANKVQ</sequence>
<accession>A0A6P0UK81</accession>
<dbReference type="InterPro" id="IPR018357">
    <property type="entry name" value="Hexapep_transf_CS"/>
</dbReference>
<dbReference type="AlphaFoldDB" id="A0A6P0UK81"/>
<dbReference type="NCBIfam" id="TIGR01172">
    <property type="entry name" value="cysE"/>
    <property type="match status" value="1"/>
</dbReference>
<dbReference type="Gene3D" id="1.10.3130.10">
    <property type="entry name" value="serine acetyltransferase, domain 1"/>
    <property type="match status" value="1"/>
</dbReference>
<keyword evidence="6 11" id="KW-0808">Transferase</keyword>
<dbReference type="EMBL" id="JAABOO010000002">
    <property type="protein sequence ID" value="NER13634.1"/>
    <property type="molecule type" value="Genomic_DNA"/>
</dbReference>
<dbReference type="EC" id="2.3.1.30" evidence="3"/>
<dbReference type="InterPro" id="IPR011004">
    <property type="entry name" value="Trimer_LpxA-like_sf"/>
</dbReference>
<dbReference type="InterPro" id="IPR001451">
    <property type="entry name" value="Hexapep"/>
</dbReference>
<dbReference type="FunFam" id="2.160.10.10:FF:000002">
    <property type="entry name" value="Serine acetyltransferase"/>
    <property type="match status" value="1"/>
</dbReference>
<dbReference type="InterPro" id="IPR045304">
    <property type="entry name" value="LbH_SAT"/>
</dbReference>
<dbReference type="InterPro" id="IPR053376">
    <property type="entry name" value="Serine_acetyltransferase"/>
</dbReference>
<dbReference type="GO" id="GO:0005737">
    <property type="term" value="C:cytoplasm"/>
    <property type="evidence" value="ECO:0007669"/>
    <property type="project" value="InterPro"/>
</dbReference>
<evidence type="ECO:0000313" key="12">
    <source>
        <dbReference type="Proteomes" id="UP000468581"/>
    </source>
</evidence>
<feature type="domain" description="Serine acetyltransferase N-terminal" evidence="10">
    <location>
        <begin position="6"/>
        <end position="109"/>
    </location>
</feature>
<keyword evidence="12" id="KW-1185">Reference proteome</keyword>
<protein>
    <recommendedName>
        <fullName evidence="4">Serine acetyltransferase</fullName>
        <ecNumber evidence="3">2.3.1.30</ecNumber>
    </recommendedName>
</protein>
<name>A0A6P0UK81_9FLAO</name>
<evidence type="ECO:0000256" key="2">
    <source>
        <dbReference type="ARBA" id="ARBA00007274"/>
    </source>
</evidence>
<keyword evidence="7" id="KW-0677">Repeat</keyword>
<dbReference type="InterPro" id="IPR005881">
    <property type="entry name" value="Ser_O-AcTrfase"/>
</dbReference>
<comment type="catalytic activity">
    <reaction evidence="9">
        <text>L-serine + acetyl-CoA = O-acetyl-L-serine + CoA</text>
        <dbReference type="Rhea" id="RHEA:24560"/>
        <dbReference type="ChEBI" id="CHEBI:33384"/>
        <dbReference type="ChEBI" id="CHEBI:57287"/>
        <dbReference type="ChEBI" id="CHEBI:57288"/>
        <dbReference type="ChEBI" id="CHEBI:58340"/>
        <dbReference type="EC" id="2.3.1.30"/>
    </reaction>
</comment>
<evidence type="ECO:0000259" key="10">
    <source>
        <dbReference type="SMART" id="SM00971"/>
    </source>
</evidence>
<dbReference type="Pfam" id="PF00132">
    <property type="entry name" value="Hexapep"/>
    <property type="match status" value="1"/>
</dbReference>
<dbReference type="PANTHER" id="PTHR42811">
    <property type="entry name" value="SERINE ACETYLTRANSFERASE"/>
    <property type="match status" value="1"/>
</dbReference>
<dbReference type="UniPathway" id="UPA00136">
    <property type="reaction ID" value="UER00199"/>
</dbReference>
<evidence type="ECO:0000256" key="6">
    <source>
        <dbReference type="ARBA" id="ARBA00022679"/>
    </source>
</evidence>
<dbReference type="RefSeq" id="WP_163606700.1">
    <property type="nucleotide sequence ID" value="NZ_JAABOO010000002.1"/>
</dbReference>
<dbReference type="SUPFAM" id="SSF51161">
    <property type="entry name" value="Trimeric LpxA-like enzymes"/>
    <property type="match status" value="1"/>
</dbReference>
<dbReference type="Gene3D" id="2.160.10.10">
    <property type="entry name" value="Hexapeptide repeat proteins"/>
    <property type="match status" value="1"/>
</dbReference>
<evidence type="ECO:0000256" key="8">
    <source>
        <dbReference type="ARBA" id="ARBA00023315"/>
    </source>
</evidence>
<evidence type="ECO:0000256" key="3">
    <source>
        <dbReference type="ARBA" id="ARBA00013266"/>
    </source>
</evidence>
<evidence type="ECO:0000256" key="5">
    <source>
        <dbReference type="ARBA" id="ARBA00022605"/>
    </source>
</evidence>
<dbReference type="Pfam" id="PF06426">
    <property type="entry name" value="SATase_N"/>
    <property type="match status" value="1"/>
</dbReference>
<comment type="pathway">
    <text evidence="1">Amino-acid biosynthesis; L-cysteine biosynthesis; L-cysteine from L-serine: step 1/2.</text>
</comment>
<dbReference type="InterPro" id="IPR042122">
    <property type="entry name" value="Ser_AcTrfase_N_sf"/>
</dbReference>
<comment type="similarity">
    <text evidence="2">Belongs to the transferase hexapeptide repeat family.</text>
</comment>
<evidence type="ECO:0000256" key="7">
    <source>
        <dbReference type="ARBA" id="ARBA00022737"/>
    </source>
</evidence>
<evidence type="ECO:0000313" key="11">
    <source>
        <dbReference type="EMBL" id="NER13634.1"/>
    </source>
</evidence>
<comment type="caution">
    <text evidence="11">The sequence shown here is derived from an EMBL/GenBank/DDBJ whole genome shotgun (WGS) entry which is preliminary data.</text>
</comment>
<dbReference type="PROSITE" id="PS00101">
    <property type="entry name" value="HEXAPEP_TRANSFERASES"/>
    <property type="match status" value="1"/>
</dbReference>
<keyword evidence="5" id="KW-0028">Amino-acid biosynthesis</keyword>
<dbReference type="Proteomes" id="UP000468581">
    <property type="component" value="Unassembled WGS sequence"/>
</dbReference>
<keyword evidence="8 11" id="KW-0012">Acyltransferase</keyword>
<dbReference type="CDD" id="cd03354">
    <property type="entry name" value="LbH_SAT"/>
    <property type="match status" value="1"/>
</dbReference>
<dbReference type="InterPro" id="IPR010493">
    <property type="entry name" value="Ser_AcTrfase_N"/>
</dbReference>
<organism evidence="11 12">
    <name type="scientific">Leptobacterium flavescens</name>
    <dbReference type="NCBI Taxonomy" id="472055"/>
    <lineage>
        <taxon>Bacteria</taxon>
        <taxon>Pseudomonadati</taxon>
        <taxon>Bacteroidota</taxon>
        <taxon>Flavobacteriia</taxon>
        <taxon>Flavobacteriales</taxon>
        <taxon>Flavobacteriaceae</taxon>
        <taxon>Leptobacterium</taxon>
    </lineage>
</organism>
<reference evidence="11 12" key="1">
    <citation type="submission" date="2020-01" db="EMBL/GenBank/DDBJ databases">
        <title>Leptobacterium flavescens.</title>
        <authorList>
            <person name="Wang G."/>
        </authorList>
    </citation>
    <scope>NUCLEOTIDE SEQUENCE [LARGE SCALE GENOMIC DNA]</scope>
    <source>
        <strain evidence="11 12">KCTC 22160</strain>
    </source>
</reference>
<dbReference type="GO" id="GO:0006535">
    <property type="term" value="P:cysteine biosynthetic process from serine"/>
    <property type="evidence" value="ECO:0007669"/>
    <property type="project" value="InterPro"/>
</dbReference>
<dbReference type="NCBIfam" id="NF041874">
    <property type="entry name" value="EPS_EpsC"/>
    <property type="match status" value="1"/>
</dbReference>
<proteinExistence type="inferred from homology"/>
<gene>
    <name evidence="11" type="primary">cysE</name>
    <name evidence="11" type="ORF">GWK08_09310</name>
</gene>